<evidence type="ECO:0000313" key="2">
    <source>
        <dbReference type="EMBL" id="SDA50785.1"/>
    </source>
</evidence>
<organism evidence="3 5">
    <name type="scientific">Lactobacillus kefiranofaciens</name>
    <dbReference type="NCBI Taxonomy" id="267818"/>
    <lineage>
        <taxon>Bacteria</taxon>
        <taxon>Bacillati</taxon>
        <taxon>Bacillota</taxon>
        <taxon>Bacilli</taxon>
        <taxon>Lactobacillales</taxon>
        <taxon>Lactobacillaceae</taxon>
        <taxon>Lactobacillus</taxon>
    </lineage>
</organism>
<evidence type="ECO:0000313" key="4">
    <source>
        <dbReference type="Proteomes" id="UP000181860"/>
    </source>
</evidence>
<dbReference type="AlphaFoldDB" id="A0AAX3UGD8"/>
<gene>
    <name evidence="3" type="ORF">QEJ78_04680</name>
    <name evidence="2" type="ORF">SAMN02983011_01010</name>
</gene>
<evidence type="ECO:0000313" key="5">
    <source>
        <dbReference type="Proteomes" id="UP001242513"/>
    </source>
</evidence>
<dbReference type="InterPro" id="IPR010368">
    <property type="entry name" value="Com_YlbF"/>
</dbReference>
<dbReference type="InterPro" id="IPR023378">
    <property type="entry name" value="YheA/YmcA-like_dom_sf"/>
</dbReference>
<evidence type="ECO:0000313" key="3">
    <source>
        <dbReference type="EMBL" id="WGO86738.1"/>
    </source>
</evidence>
<protein>
    <recommendedName>
        <fullName evidence="1">UPF0342 protein QEJ78_04680</fullName>
    </recommendedName>
</protein>
<sequence length="116" mass="13216">MVNIYDSANQLAEDLTKTEQYKALADAIKAVQADEESSALFKKMDELQTKILQAQQSGKPMAKEDQQAYQDLNGKVQKNEKIVSLLKTEQDLYNLLGDVQKTYTKPINDLYEDLRN</sequence>
<dbReference type="EMBL" id="FMXC01000008">
    <property type="protein sequence ID" value="SDA50785.1"/>
    <property type="molecule type" value="Genomic_DNA"/>
</dbReference>
<dbReference type="Gene3D" id="1.20.1500.10">
    <property type="entry name" value="YheA/YmcA-like"/>
    <property type="match status" value="1"/>
</dbReference>
<comment type="similarity">
    <text evidence="1">Belongs to the UPF0342 family.</text>
</comment>
<reference evidence="3" key="2">
    <citation type="journal article" date="2022" name="Food Funct.">
        <title>Lactobacillus kefiranofaciens ZW18 from Kefir enhances the anti-tumor effect of anti-programmed cell death 1 (PD-1) immunotherapy by modulating the gut microbiota.</title>
        <authorList>
            <person name="Zhao J."/>
            <person name="Wang Y."/>
            <person name="Wang J."/>
            <person name="Lv M."/>
            <person name="Zhou C."/>
            <person name="Jia L."/>
            <person name="Geng W."/>
        </authorList>
    </citation>
    <scope>NUCLEOTIDE SEQUENCE</scope>
    <source>
        <strain evidence="3">ZW18</strain>
    </source>
</reference>
<accession>A0AAX3UGD8</accession>
<reference evidence="3" key="3">
    <citation type="submission" date="2023-04" db="EMBL/GenBank/DDBJ databases">
        <authorList>
            <person name="Wang Y."/>
        </authorList>
    </citation>
    <scope>NUCLEOTIDE SEQUENCE</scope>
    <source>
        <strain evidence="3">ZW18</strain>
    </source>
</reference>
<dbReference type="HAMAP" id="MF_01526">
    <property type="entry name" value="UPF0342"/>
    <property type="match status" value="1"/>
</dbReference>
<evidence type="ECO:0000256" key="1">
    <source>
        <dbReference type="HAMAP-Rule" id="MF_01526"/>
    </source>
</evidence>
<dbReference type="Pfam" id="PF06133">
    <property type="entry name" value="Com_YlbF"/>
    <property type="match status" value="1"/>
</dbReference>
<proteinExistence type="inferred from homology"/>
<keyword evidence="4" id="KW-1185">Reference proteome</keyword>
<dbReference type="Proteomes" id="UP001242513">
    <property type="component" value="Chromosome"/>
</dbReference>
<dbReference type="EMBL" id="CP123735">
    <property type="protein sequence ID" value="WGO86738.1"/>
    <property type="molecule type" value="Genomic_DNA"/>
</dbReference>
<reference evidence="2 4" key="1">
    <citation type="submission" date="2016-10" db="EMBL/GenBank/DDBJ databases">
        <authorList>
            <person name="Varghese N."/>
            <person name="Submissions S."/>
        </authorList>
    </citation>
    <scope>NUCLEOTIDE SEQUENCE [LARGE SCALE GENOMIC DNA]</scope>
    <source>
        <strain evidence="2 4">ATCC 43761</strain>
    </source>
</reference>
<dbReference type="RefSeq" id="WP_013853714.1">
    <property type="nucleotide sequence ID" value="NZ_CP123735.1"/>
</dbReference>
<dbReference type="SUPFAM" id="SSF158622">
    <property type="entry name" value="YheA/YmcA-like"/>
    <property type="match status" value="1"/>
</dbReference>
<dbReference type="Proteomes" id="UP000181860">
    <property type="component" value="Unassembled WGS sequence"/>
</dbReference>
<name>A0AAX3UGD8_9LACO</name>